<dbReference type="SUPFAM" id="SSF48452">
    <property type="entry name" value="TPR-like"/>
    <property type="match status" value="1"/>
</dbReference>
<proteinExistence type="predicted"/>
<gene>
    <name evidence="3" type="ORF">SAMN06265220_104441</name>
</gene>
<sequence length="595" mass="69951">MPKNSFFIFQKRHIVFYLLIFITILASLYAIQFSQAKNLDLHHSKRDRSAEIKQTMEKALTFFDSGKYDSAFLYFNKTQLLCEPKEDYADEYVGSLNYMVEILQRYGDYYEAEVKLIKAFPYLEKTSNKKHATNAYTFMAFNYYYTYNNEKALFYHKKALKNAVSTFRKSRIISEIAFIYMQQGKYQEAVDLLEPIARLKIEDKITPSNTDILRSSKLYNLGLSYFYLGNHKKEALDCFNESLEIGLTLNNEYELIGNYYAFYQYYKKYNNPILKKINAEKAYICAKKARSTTNEINMLAALIEADDAENSKKHSRIYFRMVDSLTISRKKAKNQFADIIYNSKKDKEENLELKNQKAENELQFQRQKNRSYILYVVISISAFVLIFLTLYITHKAKKEKNDAVFKSEMRISDKLQNELTKDIHQILEFTKSNELEDLGNKEKFLSNLNDIYSKTRNISRENSIIHTDHNYGKNLKEMISSYTTSNLNIIINGLNTFSWYKINRAKKITVFRVLQEILDQMKTLNNPSLASITFKKNEKNIFITYTDNGTKVNEEHAILEKRLQNVENRIETIKGTFNFDTNSESGFKISFKFPI</sequence>
<evidence type="ECO:0000313" key="4">
    <source>
        <dbReference type="Proteomes" id="UP000319267"/>
    </source>
</evidence>
<keyword evidence="2" id="KW-0472">Membrane</keyword>
<feature type="coiled-coil region" evidence="1">
    <location>
        <begin position="549"/>
        <end position="576"/>
    </location>
</feature>
<dbReference type="InterPro" id="IPR011990">
    <property type="entry name" value="TPR-like_helical_dom_sf"/>
</dbReference>
<feature type="transmembrane region" description="Helical" evidence="2">
    <location>
        <begin position="372"/>
        <end position="392"/>
    </location>
</feature>
<feature type="coiled-coil region" evidence="1">
    <location>
        <begin position="341"/>
        <end position="370"/>
    </location>
</feature>
<keyword evidence="2" id="KW-0812">Transmembrane</keyword>
<protein>
    <submittedName>
        <fullName evidence="3">Tetratricopeptide repeat-containing protein</fullName>
    </submittedName>
</protein>
<dbReference type="OrthoDB" id="943406at2"/>
<keyword evidence="4" id="KW-1185">Reference proteome</keyword>
<dbReference type="AlphaFoldDB" id="A0A521EM58"/>
<accession>A0A521EM58</accession>
<keyword evidence="2" id="KW-1133">Transmembrane helix</keyword>
<dbReference type="Gene3D" id="1.25.40.10">
    <property type="entry name" value="Tetratricopeptide repeat domain"/>
    <property type="match status" value="2"/>
</dbReference>
<dbReference type="SMART" id="SM00028">
    <property type="entry name" value="TPR"/>
    <property type="match status" value="4"/>
</dbReference>
<dbReference type="EMBL" id="FXTQ01000004">
    <property type="protein sequence ID" value="SMO85007.1"/>
    <property type="molecule type" value="Genomic_DNA"/>
</dbReference>
<keyword evidence="1" id="KW-0175">Coiled coil</keyword>
<reference evidence="3 4" key="1">
    <citation type="submission" date="2017-05" db="EMBL/GenBank/DDBJ databases">
        <authorList>
            <person name="Varghese N."/>
            <person name="Submissions S."/>
        </authorList>
    </citation>
    <scope>NUCLEOTIDE SEQUENCE [LARGE SCALE GENOMIC DNA]</scope>
    <source>
        <strain evidence="3 4">DSM 29982</strain>
    </source>
</reference>
<dbReference type="InterPro" id="IPR036890">
    <property type="entry name" value="HATPase_C_sf"/>
</dbReference>
<dbReference type="Gene3D" id="3.30.565.10">
    <property type="entry name" value="Histidine kinase-like ATPase, C-terminal domain"/>
    <property type="match status" value="1"/>
</dbReference>
<evidence type="ECO:0000313" key="3">
    <source>
        <dbReference type="EMBL" id="SMO85007.1"/>
    </source>
</evidence>
<organism evidence="3 4">
    <name type="scientific">Flavobacterium nitrogenifigens</name>
    <dbReference type="NCBI Taxonomy" id="1617283"/>
    <lineage>
        <taxon>Bacteria</taxon>
        <taxon>Pseudomonadati</taxon>
        <taxon>Bacteroidota</taxon>
        <taxon>Flavobacteriia</taxon>
        <taxon>Flavobacteriales</taxon>
        <taxon>Flavobacteriaceae</taxon>
        <taxon>Flavobacterium</taxon>
    </lineage>
</organism>
<name>A0A521EM58_9FLAO</name>
<dbReference type="Proteomes" id="UP000319267">
    <property type="component" value="Unassembled WGS sequence"/>
</dbReference>
<evidence type="ECO:0000256" key="2">
    <source>
        <dbReference type="SAM" id="Phobius"/>
    </source>
</evidence>
<evidence type="ECO:0000256" key="1">
    <source>
        <dbReference type="SAM" id="Coils"/>
    </source>
</evidence>
<dbReference type="InterPro" id="IPR019734">
    <property type="entry name" value="TPR_rpt"/>
</dbReference>